<reference evidence="10 11" key="1">
    <citation type="submission" date="2023-05" db="EMBL/GenBank/DDBJ databases">
        <title>Chelatococcus sp. nov., a moderately thermophilic bacterium isolated from hot spring microbial mat.</title>
        <authorList>
            <person name="Hu C.-J."/>
            <person name="Li W.-J."/>
        </authorList>
    </citation>
    <scope>NUCLEOTIDE SEQUENCE [LARGE SCALE GENOMIC DNA]</scope>
    <source>
        <strain evidence="10 11">SYSU G07232</strain>
    </source>
</reference>
<keyword evidence="8" id="KW-0862">Zinc</keyword>
<keyword evidence="6 8" id="KW-0378">Hydrolase</keyword>
<evidence type="ECO:0000256" key="6">
    <source>
        <dbReference type="ARBA" id="ARBA00022801"/>
    </source>
</evidence>
<accession>A0ABT7ALA7</accession>
<dbReference type="Pfam" id="PF01227">
    <property type="entry name" value="GTP_cyclohydroI"/>
    <property type="match status" value="1"/>
</dbReference>
<keyword evidence="8" id="KW-0547">Nucleotide-binding</keyword>
<comment type="pathway">
    <text evidence="2 8">Cofactor biosynthesis; 7,8-dihydroneopterin triphosphate biosynthesis; 7,8-dihydroneopterin triphosphate from GTP: step 1/1.</text>
</comment>
<comment type="similarity">
    <text evidence="3 8">Belongs to the GTP cyclohydrolase I family.</text>
</comment>
<comment type="subunit">
    <text evidence="4">Toroid-shaped homodecamer, composed of two pentamers of five dimers.</text>
</comment>
<dbReference type="GO" id="GO:0003934">
    <property type="term" value="F:GTP cyclohydrolase I activity"/>
    <property type="evidence" value="ECO:0007669"/>
    <property type="project" value="UniProtKB-EC"/>
</dbReference>
<dbReference type="Gene3D" id="1.10.286.10">
    <property type="match status" value="1"/>
</dbReference>
<dbReference type="InterPro" id="IPR020602">
    <property type="entry name" value="GTP_CycHdrlase_I_dom"/>
</dbReference>
<proteinExistence type="inferred from homology"/>
<dbReference type="NCBIfam" id="TIGR00063">
    <property type="entry name" value="folE"/>
    <property type="match status" value="1"/>
</dbReference>
<dbReference type="InterPro" id="IPR043133">
    <property type="entry name" value="GTP-CH-I_C/QueF"/>
</dbReference>
<comment type="catalytic activity">
    <reaction evidence="1 8">
        <text>GTP + H2O = 7,8-dihydroneopterin 3'-triphosphate + formate + H(+)</text>
        <dbReference type="Rhea" id="RHEA:17473"/>
        <dbReference type="ChEBI" id="CHEBI:15377"/>
        <dbReference type="ChEBI" id="CHEBI:15378"/>
        <dbReference type="ChEBI" id="CHEBI:15740"/>
        <dbReference type="ChEBI" id="CHEBI:37565"/>
        <dbReference type="ChEBI" id="CHEBI:58462"/>
        <dbReference type="EC" id="3.5.4.16"/>
    </reaction>
</comment>
<keyword evidence="7 8" id="KW-0342">GTP-binding</keyword>
<dbReference type="HAMAP" id="MF_00223">
    <property type="entry name" value="FolE"/>
    <property type="match status" value="1"/>
</dbReference>
<keyword evidence="11" id="KW-1185">Reference proteome</keyword>
<dbReference type="EMBL" id="JASJEV010000009">
    <property type="protein sequence ID" value="MDJ1159386.1"/>
    <property type="molecule type" value="Genomic_DNA"/>
</dbReference>
<evidence type="ECO:0000313" key="11">
    <source>
        <dbReference type="Proteomes" id="UP001321492"/>
    </source>
</evidence>
<evidence type="ECO:0000256" key="4">
    <source>
        <dbReference type="ARBA" id="ARBA00011857"/>
    </source>
</evidence>
<feature type="binding site" evidence="8">
    <location>
        <position position="172"/>
    </location>
    <ligand>
        <name>Zn(2+)</name>
        <dbReference type="ChEBI" id="CHEBI:29105"/>
    </ligand>
</feature>
<dbReference type="SUPFAM" id="SSF55620">
    <property type="entry name" value="Tetrahydrobiopterin biosynthesis enzymes-like"/>
    <property type="match status" value="1"/>
</dbReference>
<comment type="caution">
    <text evidence="10">The sequence shown here is derived from an EMBL/GenBank/DDBJ whole genome shotgun (WGS) entry which is preliminary data.</text>
</comment>
<evidence type="ECO:0000256" key="3">
    <source>
        <dbReference type="ARBA" id="ARBA00008085"/>
    </source>
</evidence>
<comment type="subunit">
    <text evidence="8">Homopolymer.</text>
</comment>
<dbReference type="NCBIfam" id="NF006825">
    <property type="entry name" value="PRK09347.1-2"/>
    <property type="match status" value="1"/>
</dbReference>
<evidence type="ECO:0000256" key="1">
    <source>
        <dbReference type="ARBA" id="ARBA00001052"/>
    </source>
</evidence>
<dbReference type="RefSeq" id="WP_283741388.1">
    <property type="nucleotide sequence ID" value="NZ_JASJEV010000009.1"/>
</dbReference>
<evidence type="ECO:0000256" key="8">
    <source>
        <dbReference type="HAMAP-Rule" id="MF_00223"/>
    </source>
</evidence>
<gene>
    <name evidence="8 10" type="primary">folE</name>
    <name evidence="10" type="ORF">QNA08_14200</name>
</gene>
<dbReference type="PROSITE" id="PS00860">
    <property type="entry name" value="GTP_CYCLOHYDROL_1_2"/>
    <property type="match status" value="1"/>
</dbReference>
<protein>
    <recommendedName>
        <fullName evidence="8">GTP cyclohydrolase 1</fullName>
        <ecNumber evidence="8">3.5.4.16</ecNumber>
    </recommendedName>
    <alternativeName>
        <fullName evidence="8">GTP cyclohydrolase I</fullName>
        <shortName evidence="8">GTP-CH-I</shortName>
    </alternativeName>
</protein>
<dbReference type="PANTHER" id="PTHR11109">
    <property type="entry name" value="GTP CYCLOHYDROLASE I"/>
    <property type="match status" value="1"/>
</dbReference>
<feature type="domain" description="GTP cyclohydrolase I" evidence="9">
    <location>
        <begin position="31"/>
        <end position="208"/>
    </location>
</feature>
<dbReference type="Proteomes" id="UP001321492">
    <property type="component" value="Unassembled WGS sequence"/>
</dbReference>
<dbReference type="InterPro" id="IPR018234">
    <property type="entry name" value="GTP_CycHdrlase_I_CS"/>
</dbReference>
<dbReference type="EC" id="3.5.4.16" evidence="8"/>
<name>A0ABT7ALA7_9HYPH</name>
<feature type="binding site" evidence="8">
    <location>
        <position position="101"/>
    </location>
    <ligand>
        <name>Zn(2+)</name>
        <dbReference type="ChEBI" id="CHEBI:29105"/>
    </ligand>
</feature>
<dbReference type="Gene3D" id="3.30.1130.10">
    <property type="match status" value="1"/>
</dbReference>
<keyword evidence="5 8" id="KW-0554">One-carbon metabolism</keyword>
<dbReference type="NCBIfam" id="NF006826">
    <property type="entry name" value="PRK09347.1-3"/>
    <property type="match status" value="1"/>
</dbReference>
<sequence length="212" mass="23900">MEAVVKSLSARVAEADADKPLLTRPSREEAEAAVRTLILWAGDDPNREGLRETPKRVVKAYEELYRGYRHDPHYVLDRVFEEVEGYDDIVLLRDIPFFSHCEHHMVPFVGMAHIAYYPTKGVVGLSKLARVVDVFARRLQTQEALSAQILATIEEALQPRGVAVMLEAEHMCMSMRGVQKQGVSTVTTQFSGVFKSDPAEQVRFMTLLRGAR</sequence>
<dbReference type="InterPro" id="IPR001474">
    <property type="entry name" value="GTP_CycHdrlase_I"/>
</dbReference>
<feature type="binding site" evidence="8">
    <location>
        <position position="104"/>
    </location>
    <ligand>
        <name>Zn(2+)</name>
        <dbReference type="ChEBI" id="CHEBI:29105"/>
    </ligand>
</feature>
<evidence type="ECO:0000313" key="10">
    <source>
        <dbReference type="EMBL" id="MDJ1159386.1"/>
    </source>
</evidence>
<evidence type="ECO:0000259" key="9">
    <source>
        <dbReference type="Pfam" id="PF01227"/>
    </source>
</evidence>
<evidence type="ECO:0000256" key="2">
    <source>
        <dbReference type="ARBA" id="ARBA00005080"/>
    </source>
</evidence>
<dbReference type="PROSITE" id="PS00859">
    <property type="entry name" value="GTP_CYCLOHYDROL_1_1"/>
    <property type="match status" value="1"/>
</dbReference>
<dbReference type="PANTHER" id="PTHR11109:SF7">
    <property type="entry name" value="GTP CYCLOHYDROLASE 1"/>
    <property type="match status" value="1"/>
</dbReference>
<organism evidence="10 11">
    <name type="scientific">Chelatococcus albus</name>
    <dbReference type="NCBI Taxonomy" id="3047466"/>
    <lineage>
        <taxon>Bacteria</taxon>
        <taxon>Pseudomonadati</taxon>
        <taxon>Pseudomonadota</taxon>
        <taxon>Alphaproteobacteria</taxon>
        <taxon>Hyphomicrobiales</taxon>
        <taxon>Chelatococcaceae</taxon>
        <taxon>Chelatococcus</taxon>
    </lineage>
</organism>
<evidence type="ECO:0000256" key="7">
    <source>
        <dbReference type="ARBA" id="ARBA00023134"/>
    </source>
</evidence>
<evidence type="ECO:0000256" key="5">
    <source>
        <dbReference type="ARBA" id="ARBA00022563"/>
    </source>
</evidence>
<keyword evidence="8" id="KW-0479">Metal-binding</keyword>
<dbReference type="InterPro" id="IPR043134">
    <property type="entry name" value="GTP-CH-I_N"/>
</dbReference>